<dbReference type="OrthoDB" id="197869at2"/>
<sequence length="375" mass="42148" precursor="true">MEKLGNINKFTLALSSVCILSPATVFAEIDWRGYATIAAGKTFEGGQTYDNLTDELEMDQLSVVGLQGSSDLSDGLSATVQLVARGKNDFDPEFEWAYVKYQINDNADVKFGRLRAPFYFYSEYLDVSYAYSWISPPIEVYAANVTNYDGINFYYTNNFGSFDYAVYLGSGKREVTLSVGDLSGKYDIISNFDLNYGDIKTKLIYSQFELTVTNSNEDAQISQLDSAFDSDFPNAFLATDMGGYIAGVAAYYDPGSYYFGVEYAEVRFDDDVISIAEDDRFLATLGYRYNEYTLHYSYSSSDKTNDLDKIATTDARYSSAKAFTDQVVAEDKTHIIGLRYDFHSNAALKFEYGFTDDDYANTDTQFFRSGISIIF</sequence>
<protein>
    <recommendedName>
        <fullName evidence="3">Porin domain-containing protein</fullName>
    </recommendedName>
</protein>
<dbReference type="KEGG" id="vaq:FIV01_09710"/>
<evidence type="ECO:0000313" key="2">
    <source>
        <dbReference type="Proteomes" id="UP000326936"/>
    </source>
</evidence>
<dbReference type="EMBL" id="CP045350">
    <property type="protein sequence ID" value="QFT26702.1"/>
    <property type="molecule type" value="Genomic_DNA"/>
</dbReference>
<gene>
    <name evidence="1" type="ORF">FIV01_09710</name>
</gene>
<dbReference type="RefSeq" id="WP_152430803.1">
    <property type="nucleotide sequence ID" value="NZ_CBCSDK010000019.1"/>
</dbReference>
<proteinExistence type="predicted"/>
<dbReference type="SUPFAM" id="SSF56935">
    <property type="entry name" value="Porins"/>
    <property type="match status" value="1"/>
</dbReference>
<evidence type="ECO:0008006" key="3">
    <source>
        <dbReference type="Google" id="ProtNLM"/>
    </source>
</evidence>
<organism evidence="1 2">
    <name type="scientific">Vibrio aquimaris</name>
    <dbReference type="NCBI Taxonomy" id="2587862"/>
    <lineage>
        <taxon>Bacteria</taxon>
        <taxon>Pseudomonadati</taxon>
        <taxon>Pseudomonadota</taxon>
        <taxon>Gammaproteobacteria</taxon>
        <taxon>Vibrionales</taxon>
        <taxon>Vibrionaceae</taxon>
        <taxon>Vibrio</taxon>
    </lineage>
</organism>
<reference evidence="1 2" key="1">
    <citation type="submission" date="2019-10" db="EMBL/GenBank/DDBJ databases">
        <title>Complete genome sequence of Vibrio sp. strain THAF100, isolated from non-filtered water from the water column of tank 6 of a marine aquarium containing stony-coral fragments. Water maintained at 26 degree C.</title>
        <authorList>
            <person name="Ruckert C."/>
            <person name="Franco A."/>
            <person name="Kalinowski J."/>
            <person name="Glaeser S."/>
        </authorList>
    </citation>
    <scope>NUCLEOTIDE SEQUENCE [LARGE SCALE GENOMIC DNA]</scope>
    <source>
        <strain evidence="1 2">THAF100</strain>
    </source>
</reference>
<accession>A0A5P9CM94</accession>
<dbReference type="Proteomes" id="UP000326936">
    <property type="component" value="Chromosome"/>
</dbReference>
<evidence type="ECO:0000313" key="1">
    <source>
        <dbReference type="EMBL" id="QFT26702.1"/>
    </source>
</evidence>
<dbReference type="AlphaFoldDB" id="A0A5P9CM94"/>
<keyword evidence="2" id="KW-1185">Reference proteome</keyword>
<name>A0A5P9CM94_9VIBR</name>